<organism evidence="2 3">
    <name type="scientific">Prunus yedoensis var. nudiflora</name>
    <dbReference type="NCBI Taxonomy" id="2094558"/>
    <lineage>
        <taxon>Eukaryota</taxon>
        <taxon>Viridiplantae</taxon>
        <taxon>Streptophyta</taxon>
        <taxon>Embryophyta</taxon>
        <taxon>Tracheophyta</taxon>
        <taxon>Spermatophyta</taxon>
        <taxon>Magnoliopsida</taxon>
        <taxon>eudicotyledons</taxon>
        <taxon>Gunneridae</taxon>
        <taxon>Pentapetalae</taxon>
        <taxon>rosids</taxon>
        <taxon>fabids</taxon>
        <taxon>Rosales</taxon>
        <taxon>Rosaceae</taxon>
        <taxon>Amygdaloideae</taxon>
        <taxon>Amygdaleae</taxon>
        <taxon>Prunus</taxon>
    </lineage>
</organism>
<dbReference type="GO" id="GO:0080043">
    <property type="term" value="F:quercetin 3-O-glucosyltransferase activity"/>
    <property type="evidence" value="ECO:0007669"/>
    <property type="project" value="TreeGrafter"/>
</dbReference>
<dbReference type="PANTHER" id="PTHR11926">
    <property type="entry name" value="GLUCOSYL/GLUCURONOSYL TRANSFERASES"/>
    <property type="match status" value="1"/>
</dbReference>
<comment type="similarity">
    <text evidence="1">Belongs to the UDP-glycosyltransferase family.</text>
</comment>
<dbReference type="Gene3D" id="3.40.50.2000">
    <property type="entry name" value="Glycogen Phosphorylase B"/>
    <property type="match status" value="1"/>
</dbReference>
<protein>
    <submittedName>
        <fullName evidence="2">Uncharacterized protein</fullName>
    </submittedName>
</protein>
<proteinExistence type="inferred from homology"/>
<evidence type="ECO:0000256" key="1">
    <source>
        <dbReference type="ARBA" id="ARBA00009995"/>
    </source>
</evidence>
<evidence type="ECO:0000313" key="2">
    <source>
        <dbReference type="EMBL" id="PQQ05155.1"/>
    </source>
</evidence>
<dbReference type="SUPFAM" id="SSF53756">
    <property type="entry name" value="UDP-Glycosyltransferase/glycogen phosphorylase"/>
    <property type="match status" value="1"/>
</dbReference>
<accession>A0A314Y9X7</accession>
<dbReference type="STRING" id="2094558.A0A314Y9X7"/>
<evidence type="ECO:0000313" key="3">
    <source>
        <dbReference type="Proteomes" id="UP000250321"/>
    </source>
</evidence>
<gene>
    <name evidence="2" type="ORF">Pyn_29210</name>
</gene>
<sequence length="116" mass="12932">MGSKQVRAVVEKGLAPLKDESCFTNGYLDTVIDWIPGMRDIRLRDLPTFLQTTNADDTMFNFVMEATDRAHEASAVVVHTFDALESDVLDASHLCFPVCTLLALFNCISITYQNTL</sequence>
<name>A0A314Y9X7_PRUYE</name>
<dbReference type="EMBL" id="PJQY01001127">
    <property type="protein sequence ID" value="PQQ05155.1"/>
    <property type="molecule type" value="Genomic_DNA"/>
</dbReference>
<comment type="caution">
    <text evidence="2">The sequence shown here is derived from an EMBL/GenBank/DDBJ whole genome shotgun (WGS) entry which is preliminary data.</text>
</comment>
<dbReference type="OrthoDB" id="5835829at2759"/>
<dbReference type="GO" id="GO:0080044">
    <property type="term" value="F:quercetin 7-O-glucosyltransferase activity"/>
    <property type="evidence" value="ECO:0007669"/>
    <property type="project" value="TreeGrafter"/>
</dbReference>
<dbReference type="Proteomes" id="UP000250321">
    <property type="component" value="Unassembled WGS sequence"/>
</dbReference>
<keyword evidence="3" id="KW-1185">Reference proteome</keyword>
<dbReference type="PANTHER" id="PTHR11926:SF1516">
    <property type="entry name" value="GLYCOSYLTRANSFERASE"/>
    <property type="match status" value="1"/>
</dbReference>
<reference evidence="2 3" key="1">
    <citation type="submission" date="2018-02" db="EMBL/GenBank/DDBJ databases">
        <title>Draft genome of wild Prunus yedoensis var. nudiflora.</title>
        <authorList>
            <person name="Baek S."/>
            <person name="Kim J.-H."/>
            <person name="Choi K."/>
            <person name="Kim G.-B."/>
            <person name="Cho A."/>
            <person name="Jang H."/>
            <person name="Shin C.-H."/>
            <person name="Yu H.-J."/>
            <person name="Mun J.-H."/>
        </authorList>
    </citation>
    <scope>NUCLEOTIDE SEQUENCE [LARGE SCALE GENOMIC DNA]</scope>
    <source>
        <strain evidence="3">cv. Jeju island</strain>
        <tissue evidence="2">Leaf</tissue>
    </source>
</reference>
<dbReference type="AlphaFoldDB" id="A0A314Y9X7"/>